<dbReference type="InterPro" id="IPR036291">
    <property type="entry name" value="NAD(P)-bd_dom_sf"/>
</dbReference>
<feature type="domain" description="Gfo/Idh/MocA-like oxidoreductase N-terminal" evidence="2">
    <location>
        <begin position="5"/>
        <end position="130"/>
    </location>
</feature>
<dbReference type="InterPro" id="IPR000683">
    <property type="entry name" value="Gfo/Idh/MocA-like_OxRdtase_N"/>
</dbReference>
<sequence length="510" mass="55332">MSAAVNVLVIGVGPHTRLNHLPALAAAQDAGLAGTVTGIDLPHAAACAVEYGTPGRPRRMPVIPVQPFPPSRRALPDAVRRVLEDVVGRDRIGAVVVATEPSVHLPYALWAMERGLPVLLDKPLTVHPGASTDPAAAQAIADDFDTLLGAYRVARRRHPKMVVSVLSQRRWHPAFRRVRELIAEVAEATNCPVSSVQSSHGDGQWRLPDELVDLSYHGFDRGYGKAAHSGYHHFDTVPWWLAAGERPGKEIDEIEVHAACTRPSDVLAQLTVADHARLLPSFASRNPYTEQDLLDLTAGHGEVDVFLNVAYRNRSRVMALGNHSLAHTTFSQRGPLPPAAGGLYKGNGRIGQEIHIVQQGPFQVLHLQVLQTLHGDDEGIDPRAVGGADHIELHVFRNNQMRSDWQRHRTLTFADLIQGSGDGTVLPTQRSARTCAVTEFLAHLNGLIPRSELASDLADHRRPARLMAGAYLSMARRAANAGRPPAPVVLDFHRAVSPAEHSLTALGAPR</sequence>
<keyword evidence="1" id="KW-0560">Oxidoreductase</keyword>
<organism evidence="3 4">
    <name type="scientific">Streptomyces anulatus</name>
    <name type="common">Streptomyces chrysomallus</name>
    <dbReference type="NCBI Taxonomy" id="1892"/>
    <lineage>
        <taxon>Bacteria</taxon>
        <taxon>Bacillati</taxon>
        <taxon>Actinomycetota</taxon>
        <taxon>Actinomycetes</taxon>
        <taxon>Kitasatosporales</taxon>
        <taxon>Streptomycetaceae</taxon>
        <taxon>Streptomyces</taxon>
    </lineage>
</organism>
<evidence type="ECO:0000313" key="4">
    <source>
        <dbReference type="Proteomes" id="UP001431926"/>
    </source>
</evidence>
<dbReference type="PANTHER" id="PTHR43818:SF11">
    <property type="entry name" value="BCDNA.GH03377"/>
    <property type="match status" value="1"/>
</dbReference>
<accession>A0ABZ1ZBW3</accession>
<dbReference type="EMBL" id="CP109491">
    <property type="protein sequence ID" value="WUX36249.1"/>
    <property type="molecule type" value="Genomic_DNA"/>
</dbReference>
<evidence type="ECO:0000259" key="2">
    <source>
        <dbReference type="Pfam" id="PF01408"/>
    </source>
</evidence>
<evidence type="ECO:0000313" key="3">
    <source>
        <dbReference type="EMBL" id="WUX36249.1"/>
    </source>
</evidence>
<dbReference type="RefSeq" id="WP_097955093.1">
    <property type="nucleotide sequence ID" value="NZ_CP109490.1"/>
</dbReference>
<dbReference type="SUPFAM" id="SSF51735">
    <property type="entry name" value="NAD(P)-binding Rossmann-fold domains"/>
    <property type="match status" value="1"/>
</dbReference>
<dbReference type="Gene3D" id="3.40.50.720">
    <property type="entry name" value="NAD(P)-binding Rossmann-like Domain"/>
    <property type="match status" value="1"/>
</dbReference>
<keyword evidence="4" id="KW-1185">Reference proteome</keyword>
<protein>
    <submittedName>
        <fullName evidence="3">Gfo/Idh/MocA family oxidoreductase</fullName>
    </submittedName>
</protein>
<name>A0ABZ1ZBW3_STRAQ</name>
<gene>
    <name evidence="3" type="ORF">OG367_08370</name>
</gene>
<reference evidence="3" key="1">
    <citation type="submission" date="2022-10" db="EMBL/GenBank/DDBJ databases">
        <title>The complete genomes of actinobacterial strains from the NBC collection.</title>
        <authorList>
            <person name="Joergensen T.S."/>
            <person name="Alvarez Arevalo M."/>
            <person name="Sterndorff E.B."/>
            <person name="Faurdal D."/>
            <person name="Vuksanovic O."/>
            <person name="Mourched A.-S."/>
            <person name="Charusanti P."/>
            <person name="Shaw S."/>
            <person name="Blin K."/>
            <person name="Weber T."/>
        </authorList>
    </citation>
    <scope>NUCLEOTIDE SEQUENCE</scope>
    <source>
        <strain evidence="3">NBC_01436</strain>
    </source>
</reference>
<dbReference type="InterPro" id="IPR050463">
    <property type="entry name" value="Gfo/Idh/MocA_oxidrdct_glycsds"/>
</dbReference>
<proteinExistence type="predicted"/>
<dbReference type="Pfam" id="PF01408">
    <property type="entry name" value="GFO_IDH_MocA"/>
    <property type="match status" value="1"/>
</dbReference>
<dbReference type="Proteomes" id="UP001431926">
    <property type="component" value="Chromosome"/>
</dbReference>
<dbReference type="PANTHER" id="PTHR43818">
    <property type="entry name" value="BCDNA.GH03377"/>
    <property type="match status" value="1"/>
</dbReference>
<evidence type="ECO:0000256" key="1">
    <source>
        <dbReference type="ARBA" id="ARBA00023002"/>
    </source>
</evidence>